<protein>
    <submittedName>
        <fullName evidence="6">Cdk-related kinase</fullName>
    </submittedName>
</protein>
<dbReference type="RefSeq" id="XP_052947958.1">
    <property type="nucleotide sequence ID" value="XM_053086717.1"/>
</dbReference>
<proteinExistence type="predicted"/>
<keyword evidence="1" id="KW-0723">Serine/threonine-protein kinase</keyword>
<feature type="compositionally biased region" description="Basic and acidic residues" evidence="4">
    <location>
        <begin position="903"/>
        <end position="913"/>
    </location>
</feature>
<feature type="region of interest" description="Disordered" evidence="4">
    <location>
        <begin position="841"/>
        <end position="913"/>
    </location>
</feature>
<feature type="region of interest" description="Disordered" evidence="4">
    <location>
        <begin position="727"/>
        <end position="820"/>
    </location>
</feature>
<dbReference type="PROSITE" id="PS50011">
    <property type="entry name" value="PROTEIN_KINASE_DOM"/>
    <property type="match status" value="1"/>
</dbReference>
<dbReference type="GO" id="GO:0005524">
    <property type="term" value="F:ATP binding"/>
    <property type="evidence" value="ECO:0007669"/>
    <property type="project" value="UniProtKB-KW"/>
</dbReference>
<evidence type="ECO:0000256" key="4">
    <source>
        <dbReference type="SAM" id="MobiDB-lite"/>
    </source>
</evidence>
<gene>
    <name evidence="6" type="ORF">MKK02DRAFT_23344</name>
</gene>
<feature type="region of interest" description="Disordered" evidence="4">
    <location>
        <begin position="606"/>
        <end position="669"/>
    </location>
</feature>
<feature type="compositionally biased region" description="Basic and acidic residues" evidence="4">
    <location>
        <begin position="729"/>
        <end position="740"/>
    </location>
</feature>
<dbReference type="InterPro" id="IPR008271">
    <property type="entry name" value="Ser/Thr_kinase_AS"/>
</dbReference>
<feature type="compositionally biased region" description="Polar residues" evidence="4">
    <location>
        <begin position="635"/>
        <end position="656"/>
    </location>
</feature>
<keyword evidence="6" id="KW-0808">Transferase</keyword>
<dbReference type="AlphaFoldDB" id="A0AA38HD52"/>
<dbReference type="PROSITE" id="PS00108">
    <property type="entry name" value="PROTEIN_KINASE_ST"/>
    <property type="match status" value="1"/>
</dbReference>
<feature type="compositionally biased region" description="Basic and acidic residues" evidence="4">
    <location>
        <begin position="883"/>
        <end position="893"/>
    </location>
</feature>
<evidence type="ECO:0000313" key="7">
    <source>
        <dbReference type="Proteomes" id="UP001164286"/>
    </source>
</evidence>
<dbReference type="GeneID" id="77725918"/>
<dbReference type="CDD" id="cd07830">
    <property type="entry name" value="STKc_MAK_like"/>
    <property type="match status" value="1"/>
</dbReference>
<feature type="region of interest" description="Disordered" evidence="4">
    <location>
        <begin position="1"/>
        <end position="132"/>
    </location>
</feature>
<dbReference type="Gene3D" id="1.10.510.10">
    <property type="entry name" value="Transferase(Phosphotransferase) domain 1"/>
    <property type="match status" value="1"/>
</dbReference>
<dbReference type="Pfam" id="PF00069">
    <property type="entry name" value="Pkinase"/>
    <property type="match status" value="1"/>
</dbReference>
<feature type="compositionally biased region" description="Polar residues" evidence="4">
    <location>
        <begin position="955"/>
        <end position="972"/>
    </location>
</feature>
<dbReference type="GO" id="GO:0004674">
    <property type="term" value="F:protein serine/threonine kinase activity"/>
    <property type="evidence" value="ECO:0007669"/>
    <property type="project" value="UniProtKB-KW"/>
</dbReference>
<accession>A0AA38HD52</accession>
<feature type="compositionally biased region" description="Basic and acidic residues" evidence="4">
    <location>
        <begin position="935"/>
        <end position="949"/>
    </location>
</feature>
<name>A0AA38HD52_9TREE</name>
<dbReference type="Proteomes" id="UP001164286">
    <property type="component" value="Unassembled WGS sequence"/>
</dbReference>
<dbReference type="PANTHER" id="PTHR24055">
    <property type="entry name" value="MITOGEN-ACTIVATED PROTEIN KINASE"/>
    <property type="match status" value="1"/>
</dbReference>
<dbReference type="SMART" id="SM00220">
    <property type="entry name" value="S_TKc"/>
    <property type="match status" value="1"/>
</dbReference>
<dbReference type="InterPro" id="IPR050117">
    <property type="entry name" value="MAPK"/>
</dbReference>
<keyword evidence="7" id="KW-1185">Reference proteome</keyword>
<evidence type="ECO:0000256" key="1">
    <source>
        <dbReference type="ARBA" id="ARBA00022527"/>
    </source>
</evidence>
<dbReference type="SUPFAM" id="SSF56112">
    <property type="entry name" value="Protein kinase-like (PK-like)"/>
    <property type="match status" value="1"/>
</dbReference>
<feature type="compositionally biased region" description="Basic and acidic residues" evidence="4">
    <location>
        <begin position="766"/>
        <end position="807"/>
    </location>
</feature>
<comment type="caution">
    <text evidence="6">The sequence shown here is derived from an EMBL/GenBank/DDBJ whole genome shotgun (WGS) entry which is preliminary data.</text>
</comment>
<keyword evidence="3" id="KW-0067">ATP-binding</keyword>
<evidence type="ECO:0000256" key="2">
    <source>
        <dbReference type="ARBA" id="ARBA00022741"/>
    </source>
</evidence>
<keyword evidence="6" id="KW-0418">Kinase</keyword>
<feature type="region of interest" description="Disordered" evidence="4">
    <location>
        <begin position="496"/>
        <end position="579"/>
    </location>
</feature>
<feature type="compositionally biased region" description="Polar residues" evidence="4">
    <location>
        <begin position="7"/>
        <end position="21"/>
    </location>
</feature>
<feature type="region of interest" description="Disordered" evidence="4">
    <location>
        <begin position="927"/>
        <end position="972"/>
    </location>
</feature>
<keyword evidence="2" id="KW-0547">Nucleotide-binding</keyword>
<sequence length="1117" mass="122454">MGYDISPQPTVSIGSSGSTYLQHPYQPPPPHHHPSYPQHTSSPSHYPAGEPYPSPVSAQYYSAAKYASPSPSHHSPSPSKFSQQQNQVQPAYNGEWGQQAGPSTYRRPSGSERRREERPVEHEDGRVGVDDPFGERSYTEVKCLGDGSFGTVWLCDWHSPVRAQTYLSAMQCGAGARPEWSGKKLVALKRMKRVWEGGWGEAKNLGELASLRLIPPHDNIIPLYDAFISPKSRELYFVFECMEGNLYQLTKSRRGRPLAAGLVASCFHQISAGLHHIHLHGYFHRDMKPENLLVTTTGLTDYLTAATLNTINARGTEEVEMRYEKDVSVIVKLADFGLARATNSKPPYTEYVSTRWYRAPEVLLRSREYGPPVDMWALGTILAEMVNLKPLFPGVSEIDQVFRICGTMGDPSSEYGHDERGRTIGGGSWNTGIKLAKNVGFSFPKLKPVHFRGLFSENVPQSLIDCISDLLRYNPRYRLTSAECIEHPYFHETLPHLRQTPPIPRVPFSKGQPAPGALRQPAPNLTAPPRQIPPSHSHQAMPQPPTRPAFADGDMRILPPPISTPDHGSRSGSGRLFFPPHGEADGRVFGASALVNQLRELDLPTEDLASYGDRPPPLAGDKRWQESHPAYATPDGSSASARQHTPSMSGLNISDQPRTRPTRPSRDEVAQYVERQNQYDTDPRRAGSQVPPPIVPIESAPVYMPPPPAPVGAVSKKKKWGLSSVFGSSEKHLPPVDEHTGYAGSSLKRTQSGNQPRPVDPATILDPKKAKKEAERQAREVEKQKREAAVERQKERARAVMQKREGAVKQGQDFELNASSSFEPSKLTNVNNLGVGSSANLGQTASGSRASLALPHPAGQSAVSVHSHESGGSQSVSIAALAQRDRMEMERDPLYGARHKARRRDDDLDHSRSSLDINSLKSRSALTIGTIDSDPGPRRNFDPIHEGQSRRHASHSLNKPGSRSASKSRLMSISNLSQDSQLANDFRVHANVGSSSSTSLGRHGQSSMSLHGQSALSLHDLPPVPTQYLHHHGSTEMFSQTQGSAPTSPYGHPTGTAVAMGQGIGRDYVQQGLPPINDWEGQGLINPMFRRAGQTNTLPPFAALASVADKQRPPPHP</sequence>
<dbReference type="EMBL" id="JAKWFO010000003">
    <property type="protein sequence ID" value="KAI9638181.1"/>
    <property type="molecule type" value="Genomic_DNA"/>
</dbReference>
<dbReference type="InterPro" id="IPR000719">
    <property type="entry name" value="Prot_kinase_dom"/>
</dbReference>
<feature type="compositionally biased region" description="Low complexity" evidence="4">
    <location>
        <begin position="35"/>
        <end position="47"/>
    </location>
</feature>
<evidence type="ECO:0000259" key="5">
    <source>
        <dbReference type="PROSITE" id="PS50011"/>
    </source>
</evidence>
<organism evidence="6 7">
    <name type="scientific">Dioszegia hungarica</name>
    <dbReference type="NCBI Taxonomy" id="4972"/>
    <lineage>
        <taxon>Eukaryota</taxon>
        <taxon>Fungi</taxon>
        <taxon>Dikarya</taxon>
        <taxon>Basidiomycota</taxon>
        <taxon>Agaricomycotina</taxon>
        <taxon>Tremellomycetes</taxon>
        <taxon>Tremellales</taxon>
        <taxon>Bulleribasidiaceae</taxon>
        <taxon>Dioszegia</taxon>
    </lineage>
</organism>
<feature type="domain" description="Protein kinase" evidence="5">
    <location>
        <begin position="138"/>
        <end position="490"/>
    </location>
</feature>
<dbReference type="Gene3D" id="3.30.200.20">
    <property type="entry name" value="Phosphorylase Kinase, domain 1"/>
    <property type="match status" value="1"/>
</dbReference>
<feature type="region of interest" description="Disordered" evidence="4">
    <location>
        <begin position="992"/>
        <end position="1012"/>
    </location>
</feature>
<evidence type="ECO:0000313" key="6">
    <source>
        <dbReference type="EMBL" id="KAI9638181.1"/>
    </source>
</evidence>
<reference evidence="6" key="1">
    <citation type="journal article" date="2022" name="G3 (Bethesda)">
        <title>High quality genome of the basidiomycete yeast Dioszegia hungarica PDD-24b-2 isolated from cloud water.</title>
        <authorList>
            <person name="Jarrige D."/>
            <person name="Haridas S."/>
            <person name="Bleykasten-Grosshans C."/>
            <person name="Joly M."/>
            <person name="Nadalig T."/>
            <person name="Sancelme M."/>
            <person name="Vuilleumier S."/>
            <person name="Grigoriev I.V."/>
            <person name="Amato P."/>
            <person name="Bringel F."/>
        </authorList>
    </citation>
    <scope>NUCLEOTIDE SEQUENCE</scope>
    <source>
        <strain evidence="6">PDD-24b-2</strain>
    </source>
</reference>
<feature type="compositionally biased region" description="Basic and acidic residues" evidence="4">
    <location>
        <begin position="109"/>
        <end position="132"/>
    </location>
</feature>
<evidence type="ECO:0000256" key="3">
    <source>
        <dbReference type="ARBA" id="ARBA00022840"/>
    </source>
</evidence>
<dbReference type="FunFam" id="1.10.510.10:FF:000314">
    <property type="entry name" value="Serine threonine-protein kinase mak"/>
    <property type="match status" value="1"/>
</dbReference>
<dbReference type="InterPro" id="IPR011009">
    <property type="entry name" value="Kinase-like_dom_sf"/>
</dbReference>
<feature type="compositionally biased region" description="Low complexity" evidence="4">
    <location>
        <begin position="57"/>
        <end position="85"/>
    </location>
</feature>